<dbReference type="RefSeq" id="XP_010761656.1">
    <property type="nucleotide sequence ID" value="XM_010763354.1"/>
</dbReference>
<dbReference type="VEuPathDB" id="FungiDB:PADG_06233"/>
<accession>C1GFZ6</accession>
<dbReference type="GeneID" id="22585004"/>
<evidence type="ECO:0000313" key="1">
    <source>
        <dbReference type="EMBL" id="EEH50154.2"/>
    </source>
</evidence>
<keyword evidence="2" id="KW-1185">Reference proteome</keyword>
<reference evidence="1 2" key="1">
    <citation type="journal article" date="2011" name="PLoS Genet.">
        <title>Comparative genomic analysis of human fungal pathogens causing paracoccidioidomycosis.</title>
        <authorList>
            <person name="Desjardins C.A."/>
            <person name="Champion M.D."/>
            <person name="Holder J.W."/>
            <person name="Muszewska A."/>
            <person name="Goldberg J."/>
            <person name="Bailao A.M."/>
            <person name="Brigido M.M."/>
            <person name="Ferreira M.E."/>
            <person name="Garcia A.M."/>
            <person name="Grynberg M."/>
            <person name="Gujja S."/>
            <person name="Heiman D.I."/>
            <person name="Henn M.R."/>
            <person name="Kodira C.D."/>
            <person name="Leon-Narvaez H."/>
            <person name="Longo L.V."/>
            <person name="Ma L.J."/>
            <person name="Malavazi I."/>
            <person name="Matsuo A.L."/>
            <person name="Morais F.V."/>
            <person name="Pereira M."/>
            <person name="Rodriguez-Brito S."/>
            <person name="Sakthikumar S."/>
            <person name="Salem-Izacc S.M."/>
            <person name="Sykes S.M."/>
            <person name="Teixeira M.M."/>
            <person name="Vallejo M.C."/>
            <person name="Walter M.E."/>
            <person name="Yandava C."/>
            <person name="Young S."/>
            <person name="Zeng Q."/>
            <person name="Zucker J."/>
            <person name="Felipe M.S."/>
            <person name="Goldman G.H."/>
            <person name="Haas B.J."/>
            <person name="McEwen J.G."/>
            <person name="Nino-Vega G."/>
            <person name="Puccia R."/>
            <person name="San-Blas G."/>
            <person name="Soares C.M."/>
            <person name="Birren B.W."/>
            <person name="Cuomo C.A."/>
        </authorList>
    </citation>
    <scope>NUCLEOTIDE SEQUENCE [LARGE SCALE GENOMIC DNA]</scope>
    <source>
        <strain evidence="1 2">Pb18</strain>
    </source>
</reference>
<dbReference type="STRING" id="502780.C1GFZ6"/>
<organism evidence="1 2">
    <name type="scientific">Paracoccidioides brasiliensis (strain Pb18)</name>
    <dbReference type="NCBI Taxonomy" id="502780"/>
    <lineage>
        <taxon>Eukaryota</taxon>
        <taxon>Fungi</taxon>
        <taxon>Dikarya</taxon>
        <taxon>Ascomycota</taxon>
        <taxon>Pezizomycotina</taxon>
        <taxon>Eurotiomycetes</taxon>
        <taxon>Eurotiomycetidae</taxon>
        <taxon>Onygenales</taxon>
        <taxon>Ajellomycetaceae</taxon>
        <taxon>Paracoccidioides</taxon>
    </lineage>
</organism>
<evidence type="ECO:0000313" key="2">
    <source>
        <dbReference type="Proteomes" id="UP000001628"/>
    </source>
</evidence>
<dbReference type="AlphaFoldDB" id="C1GFZ6"/>
<dbReference type="EMBL" id="KN275964">
    <property type="protein sequence ID" value="EEH50154.2"/>
    <property type="molecule type" value="Genomic_DNA"/>
</dbReference>
<dbReference type="OrthoDB" id="4170609at2759"/>
<dbReference type="Proteomes" id="UP000001628">
    <property type="component" value="Unassembled WGS sequence"/>
</dbReference>
<sequence>MSPPYEVKRGHGSSVARPLRDLDEIPSNKQEWHEAMQTYGLQQRTLEQMCMEAEDLVSHYMHPKGTPQAHPSRILRHACRWVRPLLDAGQFCTTNFWIDRFKPQIHESLLSGAPERARFYDATRPSTVVDPTSPTRQGFISEELMTHVEDQPIARCPARTCPPAAASVTEPTDGEPPCRTPAETLVVDFMVTLLGGGGGLASLVCTDSQPQALCIANAFETTCTFGPVRNTSQQQVDVGFRARIDGSIPFGLSLAGMPPEAAIFEAKRAARGESRGSILFWPSSSMKHVAYIWKRHEDDLTVIPTPYKLLFFLY</sequence>
<dbReference type="KEGG" id="pbn:PADG_06233"/>
<gene>
    <name evidence="1" type="ORF">PADG_06233</name>
</gene>
<dbReference type="HOGENOM" id="CLU_057370_1_0_1"/>
<dbReference type="eggNOG" id="ENOG502SZ7A">
    <property type="taxonomic scope" value="Eukaryota"/>
</dbReference>
<protein>
    <submittedName>
        <fullName evidence="1">Uncharacterized protein</fullName>
    </submittedName>
</protein>
<name>C1GFZ6_PARBD</name>
<dbReference type="InParanoid" id="C1GFZ6"/>
<proteinExistence type="predicted"/>